<evidence type="ECO:0008006" key="4">
    <source>
        <dbReference type="Google" id="ProtNLM"/>
    </source>
</evidence>
<dbReference type="RefSeq" id="WP_014796547.1">
    <property type="nucleotide sequence ID" value="NC_018018.1"/>
</dbReference>
<dbReference type="eggNOG" id="COG2849">
    <property type="taxonomic scope" value="Bacteria"/>
</dbReference>
<dbReference type="AlphaFoldDB" id="I4AGK3"/>
<dbReference type="EMBL" id="CP003345">
    <property type="protein sequence ID" value="AFM03088.1"/>
    <property type="molecule type" value="Genomic_DNA"/>
</dbReference>
<dbReference type="Gene3D" id="2.20.110.10">
    <property type="entry name" value="Histone H3 K4-specific methyltransferase SET7/9 N-terminal domain"/>
    <property type="match status" value="1"/>
</dbReference>
<dbReference type="InterPro" id="IPR011652">
    <property type="entry name" value="MORN_2"/>
</dbReference>
<keyword evidence="3" id="KW-1185">Reference proteome</keyword>
<evidence type="ECO:0000313" key="3">
    <source>
        <dbReference type="Proteomes" id="UP000006054"/>
    </source>
</evidence>
<accession>I4AGK3</accession>
<proteinExistence type="predicted"/>
<gene>
    <name evidence="2" type="ordered locus">Fleli_0624</name>
</gene>
<organism evidence="2 3">
    <name type="scientific">Bernardetia litoralis (strain ATCC 23117 / DSM 6794 / NBRC 15988 / NCIMB 1366 / Fx l1 / Sio-4)</name>
    <name type="common">Flexibacter litoralis</name>
    <dbReference type="NCBI Taxonomy" id="880071"/>
    <lineage>
        <taxon>Bacteria</taxon>
        <taxon>Pseudomonadati</taxon>
        <taxon>Bacteroidota</taxon>
        <taxon>Cytophagia</taxon>
        <taxon>Cytophagales</taxon>
        <taxon>Bernardetiaceae</taxon>
        <taxon>Bernardetia</taxon>
    </lineage>
</organism>
<evidence type="ECO:0000256" key="1">
    <source>
        <dbReference type="SAM" id="SignalP"/>
    </source>
</evidence>
<protein>
    <recommendedName>
        <fullName evidence="4">MORN repeat protein</fullName>
    </recommendedName>
</protein>
<dbReference type="Pfam" id="PF07661">
    <property type="entry name" value="MORN_2"/>
    <property type="match status" value="5"/>
</dbReference>
<dbReference type="KEGG" id="fli:Fleli_0624"/>
<dbReference type="HOGENOM" id="CLU_933017_0_0_10"/>
<dbReference type="OrthoDB" id="659070at2"/>
<name>I4AGK3_BERLS</name>
<reference evidence="3" key="1">
    <citation type="submission" date="2012-06" db="EMBL/GenBank/DDBJ databases">
        <title>The complete genome of Flexibacter litoralis DSM 6794.</title>
        <authorList>
            <person name="Lucas S."/>
            <person name="Copeland A."/>
            <person name="Lapidus A."/>
            <person name="Glavina del Rio T."/>
            <person name="Dalin E."/>
            <person name="Tice H."/>
            <person name="Bruce D."/>
            <person name="Goodwin L."/>
            <person name="Pitluck S."/>
            <person name="Peters L."/>
            <person name="Ovchinnikova G."/>
            <person name="Lu M."/>
            <person name="Kyrpides N."/>
            <person name="Mavromatis K."/>
            <person name="Ivanova N."/>
            <person name="Brettin T."/>
            <person name="Detter J.C."/>
            <person name="Han C."/>
            <person name="Larimer F."/>
            <person name="Land M."/>
            <person name="Hauser L."/>
            <person name="Markowitz V."/>
            <person name="Cheng J.-F."/>
            <person name="Hugenholtz P."/>
            <person name="Woyke T."/>
            <person name="Wu D."/>
            <person name="Spring S."/>
            <person name="Lang E."/>
            <person name="Kopitz M."/>
            <person name="Brambilla E."/>
            <person name="Klenk H.-P."/>
            <person name="Eisen J.A."/>
        </authorList>
    </citation>
    <scope>NUCLEOTIDE SEQUENCE [LARGE SCALE GENOMIC DNA]</scope>
    <source>
        <strain evidence="3">ATCC 23117 / DSM 6794 / NBRC 15988 / NCIMB 1366 / Sio-4</strain>
    </source>
</reference>
<feature type="signal peptide" evidence="1">
    <location>
        <begin position="1"/>
        <end position="22"/>
    </location>
</feature>
<sequence precursor="true">MKKYLFTSFSILLFFCSQNSFAQSKKDKQDTTKNQEQPIPIKEYYKSGKLKVEGFVKNNRYDSTFISYYENGQIEAQGSFNDCVYKTNNTTIKTFPMDYADDTLKIIFGRKNGDWKYFYQNGIPKRVENYFCDIKTGMFINYYPSGIIKRRTFYSENREVEDTEYYENGNISELCIIDYQYKLDDEDDYIRIRYDKIVEYYETGELAGVSNAVNDEFEGKYIEFWANGFPMLKQEYKNDLLEGESSEYYENGNTKFIGLFKSDKQEGKHYHYNEEGKITKIETWKNGELIKTEIPKQE</sequence>
<dbReference type="SUPFAM" id="SSF82185">
    <property type="entry name" value="Histone H3 K4-specific methyltransferase SET7/9 N-terminal domain"/>
    <property type="match status" value="3"/>
</dbReference>
<dbReference type="Gene3D" id="3.90.930.1">
    <property type="match status" value="2"/>
</dbReference>
<keyword evidence="1" id="KW-0732">Signal</keyword>
<dbReference type="STRING" id="880071.Fleli_0624"/>
<feature type="chain" id="PRO_5003685806" description="MORN repeat protein" evidence="1">
    <location>
        <begin position="23"/>
        <end position="298"/>
    </location>
</feature>
<dbReference type="Proteomes" id="UP000006054">
    <property type="component" value="Chromosome"/>
</dbReference>
<evidence type="ECO:0000313" key="2">
    <source>
        <dbReference type="EMBL" id="AFM03088.1"/>
    </source>
</evidence>